<gene>
    <name evidence="3" type="ORF">GCM10023320_08070</name>
</gene>
<feature type="compositionally biased region" description="Basic and acidic residues" evidence="2">
    <location>
        <begin position="182"/>
        <end position="191"/>
    </location>
</feature>
<proteinExistence type="inferred from homology"/>
<dbReference type="SUPFAM" id="SSF48264">
    <property type="entry name" value="Cytochrome P450"/>
    <property type="match status" value="1"/>
</dbReference>
<protein>
    <submittedName>
        <fullName evidence="3">Uncharacterized protein</fullName>
    </submittedName>
</protein>
<comment type="similarity">
    <text evidence="1">Belongs to the cytochrome P450 family.</text>
</comment>
<dbReference type="PANTHER" id="PTHR46696:SF1">
    <property type="entry name" value="CYTOCHROME P450 YJIB-RELATED"/>
    <property type="match status" value="1"/>
</dbReference>
<feature type="compositionally biased region" description="Basic and acidic residues" evidence="2">
    <location>
        <begin position="33"/>
        <end position="48"/>
    </location>
</feature>
<name>A0ABP9NAS7_9PSEU</name>
<feature type="compositionally biased region" description="Low complexity" evidence="2">
    <location>
        <begin position="192"/>
        <end position="204"/>
    </location>
</feature>
<accession>A0ABP9NAS7</accession>
<organism evidence="3 4">
    <name type="scientific">Pseudonocardia adelaidensis</name>
    <dbReference type="NCBI Taxonomy" id="648754"/>
    <lineage>
        <taxon>Bacteria</taxon>
        <taxon>Bacillati</taxon>
        <taxon>Actinomycetota</taxon>
        <taxon>Actinomycetes</taxon>
        <taxon>Pseudonocardiales</taxon>
        <taxon>Pseudonocardiaceae</taxon>
        <taxon>Pseudonocardia</taxon>
    </lineage>
</organism>
<sequence length="214" mass="23321">MSDPPSAAPRPSSRLHGSRQATLCPGATRRRSHEQDVARFRAWSEEITRPVGNHGGDPVSREQVQEEFTGYLGRLLDRWDGQVDSSVLSRIAAAERAGDLTRGSASGSSRSSWWPATPPTTHHLASSVTLLAGRAELWDRLRAERVLVRSWVEESWRLEAPIQGFYRLATADTEIGGVALRGELHQPRPGERAGAPGVPRAAPRSTPRQAPTAG</sequence>
<evidence type="ECO:0000313" key="3">
    <source>
        <dbReference type="EMBL" id="GAA5113048.1"/>
    </source>
</evidence>
<keyword evidence="4" id="KW-1185">Reference proteome</keyword>
<reference evidence="4" key="1">
    <citation type="journal article" date="2019" name="Int. J. Syst. Evol. Microbiol.">
        <title>The Global Catalogue of Microorganisms (GCM) 10K type strain sequencing project: providing services to taxonomists for standard genome sequencing and annotation.</title>
        <authorList>
            <consortium name="The Broad Institute Genomics Platform"/>
            <consortium name="The Broad Institute Genome Sequencing Center for Infectious Disease"/>
            <person name="Wu L."/>
            <person name="Ma J."/>
        </authorList>
    </citation>
    <scope>NUCLEOTIDE SEQUENCE [LARGE SCALE GENOMIC DNA]</scope>
    <source>
        <strain evidence="4">JCM 18302</strain>
    </source>
</reference>
<feature type="region of interest" description="Disordered" evidence="2">
    <location>
        <begin position="1"/>
        <end position="59"/>
    </location>
</feature>
<dbReference type="Proteomes" id="UP001500804">
    <property type="component" value="Unassembled WGS sequence"/>
</dbReference>
<evidence type="ECO:0000256" key="2">
    <source>
        <dbReference type="SAM" id="MobiDB-lite"/>
    </source>
</evidence>
<feature type="compositionally biased region" description="Low complexity" evidence="2">
    <location>
        <begin position="1"/>
        <end position="14"/>
    </location>
</feature>
<evidence type="ECO:0000313" key="4">
    <source>
        <dbReference type="Proteomes" id="UP001500804"/>
    </source>
</evidence>
<feature type="region of interest" description="Disordered" evidence="2">
    <location>
        <begin position="180"/>
        <end position="214"/>
    </location>
</feature>
<feature type="compositionally biased region" description="Low complexity" evidence="2">
    <location>
        <begin position="101"/>
        <end position="115"/>
    </location>
</feature>
<dbReference type="InterPro" id="IPR036396">
    <property type="entry name" value="Cyt_P450_sf"/>
</dbReference>
<evidence type="ECO:0000256" key="1">
    <source>
        <dbReference type="ARBA" id="ARBA00010617"/>
    </source>
</evidence>
<dbReference type="PANTHER" id="PTHR46696">
    <property type="entry name" value="P450, PUTATIVE (EUROFUNG)-RELATED"/>
    <property type="match status" value="1"/>
</dbReference>
<dbReference type="EMBL" id="BAABJO010000003">
    <property type="protein sequence ID" value="GAA5113048.1"/>
    <property type="molecule type" value="Genomic_DNA"/>
</dbReference>
<comment type="caution">
    <text evidence="3">The sequence shown here is derived from an EMBL/GenBank/DDBJ whole genome shotgun (WGS) entry which is preliminary data.</text>
</comment>
<feature type="region of interest" description="Disordered" evidence="2">
    <location>
        <begin position="97"/>
        <end position="119"/>
    </location>
</feature>
<dbReference type="Gene3D" id="1.10.630.10">
    <property type="entry name" value="Cytochrome P450"/>
    <property type="match status" value="1"/>
</dbReference>